<evidence type="ECO:0000313" key="2">
    <source>
        <dbReference type="Proteomes" id="UP001144110"/>
    </source>
</evidence>
<dbReference type="EMBL" id="JAPHEG010000005">
    <property type="protein sequence ID" value="MDF2954028.1"/>
    <property type="molecule type" value="Genomic_DNA"/>
</dbReference>
<name>A0AAE3TG29_9BACT</name>
<reference evidence="1" key="1">
    <citation type="submission" date="2022-11" db="EMBL/GenBank/DDBJ databases">
        <title>Candidatus Alkanophaga archaea from heated hydrothermal vent sediment oxidize petroleum alkanes.</title>
        <authorList>
            <person name="Zehnle H."/>
            <person name="Laso-Perez R."/>
            <person name="Lipp J."/>
            <person name="Teske A."/>
            <person name="Wegener G."/>
        </authorList>
    </citation>
    <scope>NUCLEOTIDE SEQUENCE</scope>
    <source>
        <strain evidence="1">MCA70</strain>
    </source>
</reference>
<dbReference type="AlphaFoldDB" id="A0AAE3TG29"/>
<proteinExistence type="predicted"/>
<dbReference type="Proteomes" id="UP001144110">
    <property type="component" value="Unassembled WGS sequence"/>
</dbReference>
<gene>
    <name evidence="1" type="ORF">OD816_001273</name>
</gene>
<comment type="caution">
    <text evidence="1">The sequence shown here is derived from an EMBL/GenBank/DDBJ whole genome shotgun (WGS) entry which is preliminary data.</text>
</comment>
<sequence length="152" mass="18482">MWWEIHIFENNRTKTLSGYADFQIGKNFLYLKFKSPFHTALGYGKWEISSFNLIEIFDLYHRKHYLIKFINHPELKNLPFYFLGLKEKNLSWKFIKTSFYYSFTKDKKEGLITSDFLKLKWKIKKFSVAESFKPLLENTSIFKEFQEVKITF</sequence>
<organism evidence="1 2">
    <name type="scientific">Candidatus Thermodesulfobacterium syntrophicum</name>
    <dbReference type="NCBI Taxonomy" id="3060442"/>
    <lineage>
        <taxon>Bacteria</taxon>
        <taxon>Pseudomonadati</taxon>
        <taxon>Thermodesulfobacteriota</taxon>
        <taxon>Thermodesulfobacteria</taxon>
        <taxon>Thermodesulfobacteriales</taxon>
        <taxon>Thermodesulfobacteriaceae</taxon>
        <taxon>Thermodesulfobacterium</taxon>
    </lineage>
</organism>
<protein>
    <submittedName>
        <fullName evidence="1">Uncharacterized protein</fullName>
    </submittedName>
</protein>
<evidence type="ECO:0000313" key="1">
    <source>
        <dbReference type="EMBL" id="MDF2954028.1"/>
    </source>
</evidence>
<accession>A0AAE3TG29</accession>